<accession>A0A437PTJ4</accession>
<gene>
    <name evidence="2" type="ORF">EOJ36_03845</name>
</gene>
<feature type="transmembrane region" description="Helical" evidence="1">
    <location>
        <begin position="192"/>
        <end position="208"/>
    </location>
</feature>
<feature type="transmembrane region" description="Helical" evidence="1">
    <location>
        <begin position="337"/>
        <end position="357"/>
    </location>
</feature>
<comment type="caution">
    <text evidence="2">The sequence shown here is derived from an EMBL/GenBank/DDBJ whole genome shotgun (WGS) entry which is preliminary data.</text>
</comment>
<feature type="transmembrane region" description="Helical" evidence="1">
    <location>
        <begin position="308"/>
        <end position="325"/>
    </location>
</feature>
<dbReference type="RefSeq" id="WP_127802713.1">
    <property type="nucleotide sequence ID" value="NZ_SACY01000002.1"/>
</dbReference>
<name>A0A437PTJ4_9BACT</name>
<keyword evidence="1" id="KW-0472">Membrane</keyword>
<keyword evidence="1" id="KW-0812">Transmembrane</keyword>
<proteinExistence type="predicted"/>
<feature type="transmembrane region" description="Helical" evidence="1">
    <location>
        <begin position="161"/>
        <end position="186"/>
    </location>
</feature>
<reference evidence="2 3" key="1">
    <citation type="submission" date="2019-01" db="EMBL/GenBank/DDBJ databases">
        <authorList>
            <person name="Chen W.-M."/>
        </authorList>
    </citation>
    <scope>NUCLEOTIDE SEQUENCE [LARGE SCALE GENOMIC DNA]</scope>
    <source>
        <strain evidence="2 3">FSY-15</strain>
    </source>
</reference>
<keyword evidence="1" id="KW-1133">Transmembrane helix</keyword>
<feature type="transmembrane region" description="Helical" evidence="1">
    <location>
        <begin position="88"/>
        <end position="104"/>
    </location>
</feature>
<feature type="transmembrane region" description="Helical" evidence="1">
    <location>
        <begin position="245"/>
        <end position="263"/>
    </location>
</feature>
<feature type="transmembrane region" description="Helical" evidence="1">
    <location>
        <begin position="9"/>
        <end position="27"/>
    </location>
</feature>
<dbReference type="Proteomes" id="UP000282832">
    <property type="component" value="Unassembled WGS sequence"/>
</dbReference>
<evidence type="ECO:0000313" key="2">
    <source>
        <dbReference type="EMBL" id="RVU25559.1"/>
    </source>
</evidence>
<feature type="transmembrane region" description="Helical" evidence="1">
    <location>
        <begin position="283"/>
        <end position="301"/>
    </location>
</feature>
<protein>
    <submittedName>
        <fullName evidence="2">Uncharacterized protein</fullName>
    </submittedName>
</protein>
<organism evidence="2 3">
    <name type="scientific">Sandaracinomonas limnophila</name>
    <dbReference type="NCBI Taxonomy" id="1862386"/>
    <lineage>
        <taxon>Bacteria</taxon>
        <taxon>Pseudomonadati</taxon>
        <taxon>Bacteroidota</taxon>
        <taxon>Cytophagia</taxon>
        <taxon>Cytophagales</taxon>
        <taxon>Flectobacillaceae</taxon>
        <taxon>Sandaracinomonas</taxon>
    </lineage>
</organism>
<keyword evidence="3" id="KW-1185">Reference proteome</keyword>
<dbReference type="EMBL" id="SACY01000002">
    <property type="protein sequence ID" value="RVU25559.1"/>
    <property type="molecule type" value="Genomic_DNA"/>
</dbReference>
<sequence>MKYLSLKGILIILPLVTALLLGHYVFINSLYYDEINPLAFVYNTVHFPNLIQIIGEIFSYHHEHVLFFVKIVFLIDYFFHQAIDLKEIIYFGTILFAYFLFQIYKSLKLNLNESVLLSLLVFLPMFWDMYLNPLAIQNIFVLIFVIGSLQKMRENKINLSGLLMVCGFFSSAQGLLLLPIWLFFAFRKKAKLLQLIAPTGIAILLFMFKPSDNNALSTSPLIEFSNHQKMKLLWTYLSPPFNKGYLILQVLSFLFFSVISFNFCKNVFKEKLDFTSENHNEVIIGLIVWSAACMLSSFFLRQNMENRYYLYSALTFYLLLLIFLRQNVGGIKRFTPLLILLALVHFFFNLYVSIVPLKNLYLERRFNYLNYKSNYMANYFPNAHFRERAKQIKNGKVDLVKPKIFHIPSGITGAIPEHLQVFNEFIPFSFQVIQFDPNTDLNLLIKNLEVKKEYTISNTPTEQLKKLIDIKVKGDSFRDVYYVKLSNNKFTYYFQLKEEADSMHQIEIYSNQIPFETFKVSFIKGKLAIN</sequence>
<dbReference type="AlphaFoldDB" id="A0A437PTJ4"/>
<feature type="transmembrane region" description="Helical" evidence="1">
    <location>
        <begin position="133"/>
        <end position="149"/>
    </location>
</feature>
<evidence type="ECO:0000313" key="3">
    <source>
        <dbReference type="Proteomes" id="UP000282832"/>
    </source>
</evidence>
<evidence type="ECO:0000256" key="1">
    <source>
        <dbReference type="SAM" id="Phobius"/>
    </source>
</evidence>